<dbReference type="PANTHER" id="PTHR45661:SF3">
    <property type="entry name" value="IG-LIKE DOMAIN-CONTAINING PROTEIN"/>
    <property type="match status" value="1"/>
</dbReference>
<dbReference type="PANTHER" id="PTHR45661">
    <property type="entry name" value="SURFACE ANTIGEN"/>
    <property type="match status" value="1"/>
</dbReference>
<dbReference type="EMBL" id="JAPFFF010000016">
    <property type="protein sequence ID" value="KAK8865446.1"/>
    <property type="molecule type" value="Genomic_DNA"/>
</dbReference>
<sequence>MTEGRSIYLIFKSKKFLIPTGSSFLNRINFNICSILFENHNYVVKSMVSDDIFDSFFNYCVSNSIPDICNKNISEFQQLSQEFGVLKDIIQTYQKFNLESKLPSLNEKNYVLKQILYANNCEIEEKTKKYHQIINHLFNNHGIDTTSRFNEVKDELLDACNQGNIKFVDLLTKKEVKQNNLSFLLNEEEKTAGVFRNLHLDDSEIYIPRSIQHENQEFVITIIYENCFKNASTIKFSEDSQLISIDKCSFSDSPLESIRIPKHVKTIGEAAFASCYKLNNVEFDENSELELIDDYSFYYSSIKSMTIPSHVKRIGELAFYYCTEFKTVTFSENSELETIEKTAFSSTSIEFIRIPFNVKKIGDWSFSFCNNLKTIDFSNALCLNSIEENLFSNSPIEEILLPSNVECFADGWCNATDSLTKFKVIQKERQNIISLDDTFIIGKSGVNKDIYDVLLFTRRDVEKVTIPSFIKKIASYSFQFCSKLKSIEFPKDSKLETISKYAFSSSSVESIRIPQHVYRIEDHAFYDCRRLKRIEFTRESQLKQIEDCAFSYSSLTKISIPKHVVKIGECAFSQCSHLEYVDFPNKSELTSIGERAFSGSSLKSIVIPENVSNISDGAFSECMNLQVIEISNDSKFKLIRKSICLESPQANLMISDVMQKNNLK</sequence>
<evidence type="ECO:0000313" key="2">
    <source>
        <dbReference type="Proteomes" id="UP001470230"/>
    </source>
</evidence>
<dbReference type="SUPFAM" id="SSF52058">
    <property type="entry name" value="L domain-like"/>
    <property type="match status" value="2"/>
</dbReference>
<dbReference type="InterPro" id="IPR032675">
    <property type="entry name" value="LRR_dom_sf"/>
</dbReference>
<dbReference type="InterPro" id="IPR026906">
    <property type="entry name" value="LRR_5"/>
</dbReference>
<dbReference type="Gene3D" id="3.80.10.10">
    <property type="entry name" value="Ribonuclease Inhibitor"/>
    <property type="match status" value="4"/>
</dbReference>
<organism evidence="1 2">
    <name type="scientific">Tritrichomonas musculus</name>
    <dbReference type="NCBI Taxonomy" id="1915356"/>
    <lineage>
        <taxon>Eukaryota</taxon>
        <taxon>Metamonada</taxon>
        <taxon>Parabasalia</taxon>
        <taxon>Tritrichomonadida</taxon>
        <taxon>Tritrichomonadidae</taxon>
        <taxon>Tritrichomonas</taxon>
    </lineage>
</organism>
<name>A0ABR2IM84_9EUKA</name>
<gene>
    <name evidence="1" type="ORF">M9Y10_010994</name>
</gene>
<dbReference type="Pfam" id="PF13306">
    <property type="entry name" value="LRR_5"/>
    <property type="match status" value="2"/>
</dbReference>
<proteinExistence type="predicted"/>
<comment type="caution">
    <text evidence="1">The sequence shown here is derived from an EMBL/GenBank/DDBJ whole genome shotgun (WGS) entry which is preliminary data.</text>
</comment>
<accession>A0ABR2IM84</accession>
<evidence type="ECO:0008006" key="3">
    <source>
        <dbReference type="Google" id="ProtNLM"/>
    </source>
</evidence>
<dbReference type="Proteomes" id="UP001470230">
    <property type="component" value="Unassembled WGS sequence"/>
</dbReference>
<protein>
    <recommendedName>
        <fullName evidence="3">Surface antigen BspA-like</fullName>
    </recommendedName>
</protein>
<keyword evidence="2" id="KW-1185">Reference proteome</keyword>
<dbReference type="InterPro" id="IPR053139">
    <property type="entry name" value="Surface_bspA-like"/>
</dbReference>
<reference evidence="1 2" key="1">
    <citation type="submission" date="2024-04" db="EMBL/GenBank/DDBJ databases">
        <title>Tritrichomonas musculus Genome.</title>
        <authorList>
            <person name="Alves-Ferreira E."/>
            <person name="Grigg M."/>
            <person name="Lorenzi H."/>
            <person name="Galac M."/>
        </authorList>
    </citation>
    <scope>NUCLEOTIDE SEQUENCE [LARGE SCALE GENOMIC DNA]</scope>
    <source>
        <strain evidence="1 2">EAF2021</strain>
    </source>
</reference>
<evidence type="ECO:0000313" key="1">
    <source>
        <dbReference type="EMBL" id="KAK8865446.1"/>
    </source>
</evidence>